<name>A0A1E5V912_9POAL</name>
<dbReference type="Pfam" id="PF06925">
    <property type="entry name" value="MGDG_synth"/>
    <property type="match status" value="1"/>
</dbReference>
<evidence type="ECO:0000313" key="14">
    <source>
        <dbReference type="EMBL" id="OEL21643.1"/>
    </source>
</evidence>
<protein>
    <recommendedName>
        <fullName evidence="2">monogalactosyldiacylglycerol synthase</fullName>
        <ecNumber evidence="2">2.4.1.46</ecNumber>
    </recommendedName>
</protein>
<evidence type="ECO:0000256" key="5">
    <source>
        <dbReference type="ARBA" id="ARBA00022676"/>
    </source>
</evidence>
<evidence type="ECO:0000259" key="12">
    <source>
        <dbReference type="Pfam" id="PF04101"/>
    </source>
</evidence>
<comment type="similarity">
    <text evidence="1">Belongs to the glycosyltransferase 28 family.</text>
</comment>
<dbReference type="PANTHER" id="PTHR43025">
    <property type="entry name" value="MONOGALACTOSYLDIACYLGLYCEROL SYNTHASE"/>
    <property type="match status" value="1"/>
</dbReference>
<evidence type="ECO:0000256" key="11">
    <source>
        <dbReference type="SAM" id="Phobius"/>
    </source>
</evidence>
<keyword evidence="11" id="KW-1133">Transmembrane helix</keyword>
<dbReference type="CDD" id="cd17507">
    <property type="entry name" value="GT28_Beta-DGS-like"/>
    <property type="match status" value="1"/>
</dbReference>
<keyword evidence="4" id="KW-0934">Plastid</keyword>
<dbReference type="FunFam" id="3.40.50.2000:FF:000111">
    <property type="entry name" value="Monogalactosyldiacylglycerol synthase 3, chloroplastic"/>
    <property type="match status" value="1"/>
</dbReference>
<keyword evidence="11" id="KW-0812">Transmembrane</keyword>
<keyword evidence="8 11" id="KW-0472">Membrane</keyword>
<evidence type="ECO:0000256" key="4">
    <source>
        <dbReference type="ARBA" id="ARBA00022640"/>
    </source>
</evidence>
<dbReference type="Proteomes" id="UP000095767">
    <property type="component" value="Unassembled WGS sequence"/>
</dbReference>
<dbReference type="PANTHER" id="PTHR43025:SF3">
    <property type="entry name" value="MONOGALACTOSYLDIACYLGLYCEROL SYNTHASE 1, CHLOROPLASTIC"/>
    <property type="match status" value="1"/>
</dbReference>
<dbReference type="SUPFAM" id="SSF53756">
    <property type="entry name" value="UDP-Glycosyltransferase/glycogen phosphorylase"/>
    <property type="match status" value="1"/>
</dbReference>
<evidence type="ECO:0000313" key="15">
    <source>
        <dbReference type="Proteomes" id="UP000095767"/>
    </source>
</evidence>
<keyword evidence="15" id="KW-1185">Reference proteome</keyword>
<dbReference type="InterPro" id="IPR009695">
    <property type="entry name" value="Diacylglyc_glucosyltr_N"/>
</dbReference>
<sequence>MPAPTAEPALPAAFLCVPSPLLSAPLPGAALSASPSPHHHASFLPRPPRGAPRASLSVAMSVPGPASTTASRLHRMWGEFARFVRLHGNQIAAPLGFASLGLGFGGGEGGGGGSAGGGGGGGGGDVDGVGEVEEAAARAEAPKKVLILMSDTGGGHRASAEAIKAAFSQEFGDDYQWRRRMSFCLLVLVLIGSYIILKLPLSFFCREVAKGLMKYQPDVIISVHPLMQHVPLRVLRSKGLLDKIPFTTVITDLSTCHPTWFHKLVTRCYCPSTEVERRALKAGLKPSQIKVYGLPVRPSFVKPVRPKDELRRELGMDEDLPAVLLMGGGEGMGPIEATAKALGDTLYDENLGEPTGQILVICGRNKKLASRLQSIDWKVPVQVKGFVTKMEECMGACDCIITKAGPGTIAEAMIRGLPIILNDYIAGQEAGNVPYVVENGCGKFSKSPKQIAKIVADWFGPKSDELIIMSQNALKLARPDAVFKIVHDLHELVRQKCFVPQYACAT</sequence>
<gene>
    <name evidence="14" type="ORF">BAE44_0017337</name>
</gene>
<dbReference type="InterPro" id="IPR050519">
    <property type="entry name" value="Glycosyltransf_28_UgtP"/>
</dbReference>
<feature type="domain" description="Diacylglycerol glucosyltransferase N-terminal" evidence="13">
    <location>
        <begin position="202"/>
        <end position="296"/>
    </location>
</feature>
<dbReference type="EC" id="2.4.1.46" evidence="2"/>
<feature type="domain" description="Glycosyl transferase family 28 C-terminal" evidence="12">
    <location>
        <begin position="353"/>
        <end position="421"/>
    </location>
</feature>
<comment type="caution">
    <text evidence="14">The sequence shown here is derived from an EMBL/GenBank/DDBJ whole genome shotgun (WGS) entry which is preliminary data.</text>
</comment>
<evidence type="ECO:0000256" key="10">
    <source>
        <dbReference type="SAM" id="MobiDB-lite"/>
    </source>
</evidence>
<comment type="subcellular location">
    <subcellularLocation>
        <location evidence="9">Plastid</location>
        <location evidence="9">Chloroplast membrane</location>
    </subcellularLocation>
</comment>
<dbReference type="AlphaFoldDB" id="A0A1E5V912"/>
<dbReference type="GO" id="GO:0031969">
    <property type="term" value="C:chloroplast membrane"/>
    <property type="evidence" value="ECO:0007669"/>
    <property type="project" value="UniProtKB-SubCell"/>
</dbReference>
<reference evidence="14 15" key="1">
    <citation type="submission" date="2016-09" db="EMBL/GenBank/DDBJ databases">
        <title>The draft genome of Dichanthelium oligosanthes: A C3 panicoid grass species.</title>
        <authorList>
            <person name="Studer A.J."/>
            <person name="Schnable J.C."/>
            <person name="Brutnell T.P."/>
        </authorList>
    </citation>
    <scope>NUCLEOTIDE SEQUENCE [LARGE SCALE GENOMIC DNA]</scope>
    <source>
        <strain evidence="15">cv. Kellogg 1175</strain>
        <tissue evidence="14">Leaf</tissue>
    </source>
</reference>
<dbReference type="EMBL" id="LWDX02047478">
    <property type="protein sequence ID" value="OEL21643.1"/>
    <property type="molecule type" value="Genomic_DNA"/>
</dbReference>
<dbReference type="OrthoDB" id="200404at2759"/>
<dbReference type="GO" id="GO:0009247">
    <property type="term" value="P:glycolipid biosynthetic process"/>
    <property type="evidence" value="ECO:0007669"/>
    <property type="project" value="InterPro"/>
</dbReference>
<accession>A0A1E5V912</accession>
<keyword evidence="5" id="KW-0328">Glycosyltransferase</keyword>
<evidence type="ECO:0000256" key="8">
    <source>
        <dbReference type="ARBA" id="ARBA00023136"/>
    </source>
</evidence>
<feature type="region of interest" description="Disordered" evidence="10">
    <location>
        <begin position="29"/>
        <end position="68"/>
    </location>
</feature>
<dbReference type="InterPro" id="IPR007235">
    <property type="entry name" value="Glyco_trans_28_C"/>
</dbReference>
<evidence type="ECO:0000256" key="2">
    <source>
        <dbReference type="ARBA" id="ARBA00012615"/>
    </source>
</evidence>
<keyword evidence="3" id="KW-0150">Chloroplast</keyword>
<evidence type="ECO:0000256" key="1">
    <source>
        <dbReference type="ARBA" id="ARBA00006962"/>
    </source>
</evidence>
<proteinExistence type="inferred from homology"/>
<dbReference type="Gene3D" id="3.40.50.2000">
    <property type="entry name" value="Glycogen Phosphorylase B"/>
    <property type="match status" value="1"/>
</dbReference>
<organism evidence="14 15">
    <name type="scientific">Dichanthelium oligosanthes</name>
    <dbReference type="NCBI Taxonomy" id="888268"/>
    <lineage>
        <taxon>Eukaryota</taxon>
        <taxon>Viridiplantae</taxon>
        <taxon>Streptophyta</taxon>
        <taxon>Embryophyta</taxon>
        <taxon>Tracheophyta</taxon>
        <taxon>Spermatophyta</taxon>
        <taxon>Magnoliopsida</taxon>
        <taxon>Liliopsida</taxon>
        <taxon>Poales</taxon>
        <taxon>Poaceae</taxon>
        <taxon>PACMAD clade</taxon>
        <taxon>Panicoideae</taxon>
        <taxon>Panicodae</taxon>
        <taxon>Paniceae</taxon>
        <taxon>Dichantheliinae</taxon>
        <taxon>Dichanthelium</taxon>
    </lineage>
</organism>
<keyword evidence="7" id="KW-0809">Transit peptide</keyword>
<evidence type="ECO:0000256" key="9">
    <source>
        <dbReference type="ARBA" id="ARBA00046299"/>
    </source>
</evidence>
<evidence type="ECO:0000256" key="7">
    <source>
        <dbReference type="ARBA" id="ARBA00022946"/>
    </source>
</evidence>
<evidence type="ECO:0000256" key="6">
    <source>
        <dbReference type="ARBA" id="ARBA00022679"/>
    </source>
</evidence>
<dbReference type="STRING" id="888268.A0A1E5V912"/>
<evidence type="ECO:0000259" key="13">
    <source>
        <dbReference type="Pfam" id="PF06925"/>
    </source>
</evidence>
<evidence type="ECO:0000256" key="3">
    <source>
        <dbReference type="ARBA" id="ARBA00022528"/>
    </source>
</evidence>
<dbReference type="Pfam" id="PF04101">
    <property type="entry name" value="Glyco_tran_28_C"/>
    <property type="match status" value="1"/>
</dbReference>
<feature type="transmembrane region" description="Helical" evidence="11">
    <location>
        <begin position="183"/>
        <end position="204"/>
    </location>
</feature>
<dbReference type="GO" id="GO:0046509">
    <property type="term" value="F:1,2-diacylglycerol 3-beta-galactosyltransferase activity"/>
    <property type="evidence" value="ECO:0007669"/>
    <property type="project" value="UniProtKB-EC"/>
</dbReference>
<keyword evidence="6" id="KW-0808">Transferase</keyword>